<evidence type="ECO:0000259" key="1">
    <source>
        <dbReference type="PROSITE" id="PS50880"/>
    </source>
</evidence>
<dbReference type="Gene3D" id="3.40.1360.10">
    <property type="match status" value="1"/>
</dbReference>
<sequence>MDEFAQSFKGKSERAKQYKQYVELYRFVTTFYHHMLINTQEGERAFKYLLGRGFTKETIIRFNLGWSHQSDMLRKLLLAHGHDKDQCEAFGLLKPDKRRNGMRTGLLHNRIVFPITNGIGEVVAFSGRVLPGDTHPAKYLNTPDTPFFQKGEILFNMNAALASIKSHGYAILFEGYLDTMAAVQGKLENTTSVMGTSLTIDQIEKLSECTDRVVVCYDGDEAGMESARRIGETLIEHGIDVRLSLLPKGIDPHEYITEKGIESFRKDIIAKSVSFLAFCKEYAKRSTDFASEPGKLRYANNVLDEFTVGKLAGNDKRLLYELASEVGVSMDVVRELYRKS</sequence>
<evidence type="ECO:0000313" key="3">
    <source>
        <dbReference type="Proteomes" id="UP000287296"/>
    </source>
</evidence>
<dbReference type="PANTHER" id="PTHR30313">
    <property type="entry name" value="DNA PRIMASE"/>
    <property type="match status" value="1"/>
</dbReference>
<dbReference type="CDD" id="cd03364">
    <property type="entry name" value="TOPRIM_DnaG_primases"/>
    <property type="match status" value="1"/>
</dbReference>
<comment type="caution">
    <text evidence="2">The sequence shown here is derived from an EMBL/GenBank/DDBJ whole genome shotgun (WGS) entry which is preliminary data.</text>
</comment>
<dbReference type="Pfam" id="PF08275">
    <property type="entry name" value="DNAG_N"/>
    <property type="match status" value="1"/>
</dbReference>
<dbReference type="InterPro" id="IPR034151">
    <property type="entry name" value="TOPRIM_DnaG_bac"/>
</dbReference>
<dbReference type="GO" id="GO:0005737">
    <property type="term" value="C:cytoplasm"/>
    <property type="evidence" value="ECO:0007669"/>
    <property type="project" value="TreeGrafter"/>
</dbReference>
<name>A0A429X9T8_SIMTE</name>
<organism evidence="2 3">
    <name type="scientific">Siminovitchia terrae</name>
    <name type="common">Bacillus terrae</name>
    <dbReference type="NCBI Taxonomy" id="1914933"/>
    <lineage>
        <taxon>Bacteria</taxon>
        <taxon>Bacillati</taxon>
        <taxon>Bacillota</taxon>
        <taxon>Bacilli</taxon>
        <taxon>Bacillales</taxon>
        <taxon>Bacillaceae</taxon>
        <taxon>Siminovitchia</taxon>
    </lineage>
</organism>
<dbReference type="PANTHER" id="PTHR30313:SF2">
    <property type="entry name" value="DNA PRIMASE"/>
    <property type="match status" value="1"/>
</dbReference>
<dbReference type="InterPro" id="IPR050219">
    <property type="entry name" value="DnaG_primase"/>
</dbReference>
<proteinExistence type="predicted"/>
<dbReference type="EMBL" id="QYTW02000006">
    <property type="protein sequence ID" value="RST60146.1"/>
    <property type="molecule type" value="Genomic_DNA"/>
</dbReference>
<dbReference type="AlphaFoldDB" id="A0A429X9T8"/>
<dbReference type="InterPro" id="IPR037068">
    <property type="entry name" value="DNA_primase_core_N_sf"/>
</dbReference>
<dbReference type="InterPro" id="IPR013264">
    <property type="entry name" value="DNAG_N"/>
</dbReference>
<gene>
    <name evidence="2" type="ORF">D5F11_008795</name>
</gene>
<dbReference type="OrthoDB" id="9803773at2"/>
<dbReference type="SUPFAM" id="SSF56731">
    <property type="entry name" value="DNA primase core"/>
    <property type="match status" value="1"/>
</dbReference>
<dbReference type="SMART" id="SM00493">
    <property type="entry name" value="TOPRIM"/>
    <property type="match status" value="1"/>
</dbReference>
<dbReference type="InterPro" id="IPR006171">
    <property type="entry name" value="TOPRIM_dom"/>
</dbReference>
<dbReference type="RefSeq" id="WP_120117211.1">
    <property type="nucleotide sequence ID" value="NZ_QYTW02000006.1"/>
</dbReference>
<reference evidence="2 3" key="1">
    <citation type="submission" date="2018-12" db="EMBL/GenBank/DDBJ databases">
        <authorList>
            <person name="Sun L."/>
            <person name="Chen Z."/>
        </authorList>
    </citation>
    <scope>NUCLEOTIDE SEQUENCE [LARGE SCALE GENOMIC DNA]</scope>
    <source>
        <strain evidence="2 3">LMG 29736</strain>
    </source>
</reference>
<dbReference type="Proteomes" id="UP000287296">
    <property type="component" value="Unassembled WGS sequence"/>
</dbReference>
<accession>A0A429X9T8</accession>
<feature type="domain" description="Toprim" evidence="1">
    <location>
        <begin position="168"/>
        <end position="249"/>
    </location>
</feature>
<dbReference type="Pfam" id="PF13155">
    <property type="entry name" value="Toprim_2"/>
    <property type="match status" value="1"/>
</dbReference>
<dbReference type="Gene3D" id="3.90.980.10">
    <property type="entry name" value="DNA primase, catalytic core, N-terminal domain"/>
    <property type="match status" value="1"/>
</dbReference>
<dbReference type="GO" id="GO:0006269">
    <property type="term" value="P:DNA replication, synthesis of primer"/>
    <property type="evidence" value="ECO:0007669"/>
    <property type="project" value="TreeGrafter"/>
</dbReference>
<evidence type="ECO:0000313" key="2">
    <source>
        <dbReference type="EMBL" id="RST60146.1"/>
    </source>
</evidence>
<dbReference type="PROSITE" id="PS50880">
    <property type="entry name" value="TOPRIM"/>
    <property type="match status" value="1"/>
</dbReference>
<protein>
    <submittedName>
        <fullName evidence="2">Toprim domain-containing protein</fullName>
    </submittedName>
</protein>